<dbReference type="EMBL" id="WHWB01034587">
    <property type="protein sequence ID" value="KAJ7407682.1"/>
    <property type="molecule type" value="Genomic_DNA"/>
</dbReference>
<gene>
    <name evidence="1" type="ORF">WISP_125194</name>
</gene>
<sequence length="88" mass="10247">MDLGKGLEHKSCEEELRVFSLEKRRLRGDFITLYNSLEGQRSQQKIFNCEVHIVGVNNSLESALPQFEDDMSIKEPFLKGKLKEHRQP</sequence>
<keyword evidence="2" id="KW-1185">Reference proteome</keyword>
<dbReference type="Proteomes" id="UP001145742">
    <property type="component" value="Unassembled WGS sequence"/>
</dbReference>
<organism evidence="1 2">
    <name type="scientific">Willisornis vidua</name>
    <name type="common">Xingu scale-backed antbird</name>
    <dbReference type="NCBI Taxonomy" id="1566151"/>
    <lineage>
        <taxon>Eukaryota</taxon>
        <taxon>Metazoa</taxon>
        <taxon>Chordata</taxon>
        <taxon>Craniata</taxon>
        <taxon>Vertebrata</taxon>
        <taxon>Euteleostomi</taxon>
        <taxon>Archelosauria</taxon>
        <taxon>Archosauria</taxon>
        <taxon>Dinosauria</taxon>
        <taxon>Saurischia</taxon>
        <taxon>Theropoda</taxon>
        <taxon>Coelurosauria</taxon>
        <taxon>Aves</taxon>
        <taxon>Neognathae</taxon>
        <taxon>Neoaves</taxon>
        <taxon>Telluraves</taxon>
        <taxon>Australaves</taxon>
        <taxon>Passeriformes</taxon>
        <taxon>Thamnophilidae</taxon>
        <taxon>Willisornis</taxon>
    </lineage>
</organism>
<evidence type="ECO:0000313" key="2">
    <source>
        <dbReference type="Proteomes" id="UP001145742"/>
    </source>
</evidence>
<name>A0ABQ9CRE0_9PASS</name>
<reference evidence="1" key="1">
    <citation type="submission" date="2019-10" db="EMBL/GenBank/DDBJ databases">
        <authorList>
            <person name="Soares A.E.R."/>
            <person name="Aleixo A."/>
            <person name="Schneider P."/>
            <person name="Miyaki C.Y."/>
            <person name="Schneider M.P."/>
            <person name="Mello C."/>
            <person name="Vasconcelos A.T.R."/>
        </authorList>
    </citation>
    <scope>NUCLEOTIDE SEQUENCE</scope>
    <source>
        <tissue evidence="1">Muscle</tissue>
    </source>
</reference>
<proteinExistence type="predicted"/>
<protein>
    <submittedName>
        <fullName evidence="1">Uncharacterized protein</fullName>
    </submittedName>
</protein>
<accession>A0ABQ9CRE0</accession>
<comment type="caution">
    <text evidence="1">The sequence shown here is derived from an EMBL/GenBank/DDBJ whole genome shotgun (WGS) entry which is preliminary data.</text>
</comment>
<evidence type="ECO:0000313" key="1">
    <source>
        <dbReference type="EMBL" id="KAJ7407682.1"/>
    </source>
</evidence>